<proteinExistence type="predicted"/>
<gene>
    <name evidence="2" type="ORF">QWZ10_00090</name>
    <name evidence="3" type="ORF">QWZ10_20375</name>
</gene>
<reference evidence="2" key="1">
    <citation type="journal article" date="2014" name="Int. J. Syst. Evol. Microbiol.">
        <title>Complete genome of a new Firmicutes species belonging to the dominant human colonic microbiota ('Ruminococcus bicirculans') reveals two chromosomes and a selective capacity to utilize plant glucans.</title>
        <authorList>
            <consortium name="NISC Comparative Sequencing Program"/>
            <person name="Wegmann U."/>
            <person name="Louis P."/>
            <person name="Goesmann A."/>
            <person name="Henrissat B."/>
            <person name="Duncan S.H."/>
            <person name="Flint H.J."/>
        </authorList>
    </citation>
    <scope>NUCLEOTIDE SEQUENCE</scope>
    <source>
        <strain evidence="2">CECT 8482</strain>
    </source>
</reference>
<protein>
    <submittedName>
        <fullName evidence="2">Uncharacterized protein</fullName>
    </submittedName>
</protein>
<feature type="compositionally biased region" description="Polar residues" evidence="1">
    <location>
        <begin position="87"/>
        <end position="104"/>
    </location>
</feature>
<feature type="compositionally biased region" description="Basic residues" evidence="1">
    <location>
        <begin position="105"/>
        <end position="116"/>
    </location>
</feature>
<dbReference type="InterPro" id="IPR037219">
    <property type="entry name" value="Peptidase_M41-like"/>
</dbReference>
<reference evidence="2" key="3">
    <citation type="submission" date="2023-06" db="EMBL/GenBank/DDBJ databases">
        <authorList>
            <person name="Lucena T."/>
            <person name="Sun Q."/>
        </authorList>
    </citation>
    <scope>NUCLEOTIDE SEQUENCE</scope>
    <source>
        <strain evidence="2">CECT 8482</strain>
    </source>
</reference>
<sequence length="130" mass="14293">MSAGAGGGEESDLAIATRIATMIETQFGLGAQGPIWSGVDEFDKLDAATQDMIRKRLRKGEDRAAVILRQHQEQLIAIARALQQQRHLSSADLQRTGFGNPSSHHGNRPMRHRRNRPGPEPHHDPTTCSP</sequence>
<dbReference type="Proteomes" id="UP001243846">
    <property type="component" value="Unassembled WGS sequence"/>
</dbReference>
<comment type="caution">
    <text evidence="2">The sequence shown here is derived from an EMBL/GenBank/DDBJ whole genome shotgun (WGS) entry which is preliminary data.</text>
</comment>
<evidence type="ECO:0000313" key="4">
    <source>
        <dbReference type="Proteomes" id="UP001243846"/>
    </source>
</evidence>
<dbReference type="SUPFAM" id="SSF140990">
    <property type="entry name" value="FtsH protease domain-like"/>
    <property type="match status" value="1"/>
</dbReference>
<dbReference type="EMBL" id="JAUFRC010000001">
    <property type="protein sequence ID" value="MDN3710623.1"/>
    <property type="molecule type" value="Genomic_DNA"/>
</dbReference>
<evidence type="ECO:0000313" key="2">
    <source>
        <dbReference type="EMBL" id="MDN3710623.1"/>
    </source>
</evidence>
<feature type="compositionally biased region" description="Basic and acidic residues" evidence="1">
    <location>
        <begin position="117"/>
        <end position="130"/>
    </location>
</feature>
<organism evidence="2 4">
    <name type="scientific">Paracoccus cavernae</name>
    <dbReference type="NCBI Taxonomy" id="1571207"/>
    <lineage>
        <taxon>Bacteria</taxon>
        <taxon>Pseudomonadati</taxon>
        <taxon>Pseudomonadota</taxon>
        <taxon>Alphaproteobacteria</taxon>
        <taxon>Rhodobacterales</taxon>
        <taxon>Paracoccaceae</taxon>
        <taxon>Paracoccus</taxon>
    </lineage>
</organism>
<feature type="region of interest" description="Disordered" evidence="1">
    <location>
        <begin position="86"/>
        <end position="130"/>
    </location>
</feature>
<evidence type="ECO:0000256" key="1">
    <source>
        <dbReference type="SAM" id="MobiDB-lite"/>
    </source>
</evidence>
<dbReference type="EMBL" id="JAUFRC010000001">
    <property type="protein sequence ID" value="MDN3713508.1"/>
    <property type="molecule type" value="Genomic_DNA"/>
</dbReference>
<dbReference type="Gene3D" id="1.20.58.760">
    <property type="entry name" value="Peptidase M41"/>
    <property type="match status" value="1"/>
</dbReference>
<reference evidence="4" key="2">
    <citation type="journal article" date="2019" name="Int. J. Syst. Evol. Microbiol.">
        <title>The Global Catalogue of Microorganisms (GCM) 10K type strain sequencing project: providing services to taxonomists for standard genome sequencing and annotation.</title>
        <authorList>
            <consortium name="The Broad Institute Genomics Platform"/>
            <consortium name="The Broad Institute Genome Sequencing Center for Infectious Disease"/>
            <person name="Wu L."/>
            <person name="Ma J."/>
        </authorList>
    </citation>
    <scope>NUCLEOTIDE SEQUENCE [LARGE SCALE GENOMIC DNA]</scope>
    <source>
        <strain evidence="4">CECT 8482</strain>
    </source>
</reference>
<dbReference type="RefSeq" id="WP_377686703.1">
    <property type="nucleotide sequence ID" value="NZ_JBHMDZ010000028.1"/>
</dbReference>
<name>A0ABT8D1C2_9RHOB</name>
<accession>A0ABT8D1C2</accession>
<evidence type="ECO:0000313" key="3">
    <source>
        <dbReference type="EMBL" id="MDN3713508.1"/>
    </source>
</evidence>
<keyword evidence="4" id="KW-1185">Reference proteome</keyword>